<keyword evidence="3 6" id="KW-0812">Transmembrane</keyword>
<reference evidence="8" key="1">
    <citation type="journal article" date="2014" name="Front. Microbiol.">
        <title>High frequency of phylogenetically diverse reductive dehalogenase-homologous genes in deep subseafloor sedimentary metagenomes.</title>
        <authorList>
            <person name="Kawai M."/>
            <person name="Futagami T."/>
            <person name="Toyoda A."/>
            <person name="Takaki Y."/>
            <person name="Nishi S."/>
            <person name="Hori S."/>
            <person name="Arai W."/>
            <person name="Tsubouchi T."/>
            <person name="Morono Y."/>
            <person name="Uchiyama I."/>
            <person name="Ito T."/>
            <person name="Fujiyama A."/>
            <person name="Inagaki F."/>
            <person name="Takami H."/>
        </authorList>
    </citation>
    <scope>NUCLEOTIDE SEQUENCE</scope>
    <source>
        <strain evidence="8">Expedition CK06-06</strain>
    </source>
</reference>
<gene>
    <name evidence="8" type="ORF">S01H1_84303</name>
</gene>
<dbReference type="Pfam" id="PF13491">
    <property type="entry name" value="FtsK_4TM"/>
    <property type="match status" value="1"/>
</dbReference>
<evidence type="ECO:0000256" key="5">
    <source>
        <dbReference type="ARBA" id="ARBA00023136"/>
    </source>
</evidence>
<evidence type="ECO:0000256" key="3">
    <source>
        <dbReference type="ARBA" id="ARBA00022692"/>
    </source>
</evidence>
<keyword evidence="2" id="KW-1003">Cell membrane</keyword>
<evidence type="ECO:0000256" key="2">
    <source>
        <dbReference type="ARBA" id="ARBA00022475"/>
    </source>
</evidence>
<dbReference type="GO" id="GO:0005886">
    <property type="term" value="C:plasma membrane"/>
    <property type="evidence" value="ECO:0007669"/>
    <property type="project" value="UniProtKB-SubCell"/>
</dbReference>
<feature type="transmembrane region" description="Helical" evidence="6">
    <location>
        <begin position="12"/>
        <end position="33"/>
    </location>
</feature>
<dbReference type="InterPro" id="IPR025199">
    <property type="entry name" value="FtsK_4TM"/>
</dbReference>
<protein>
    <recommendedName>
        <fullName evidence="7">DNA translocase FtsK 4TM region domain-containing protein</fullName>
    </recommendedName>
</protein>
<feature type="non-terminal residue" evidence="8">
    <location>
        <position position="1"/>
    </location>
</feature>
<keyword evidence="4 6" id="KW-1133">Transmembrane helix</keyword>
<accession>X0Z037</accession>
<keyword evidence="5 6" id="KW-0472">Membrane</keyword>
<proteinExistence type="predicted"/>
<evidence type="ECO:0000256" key="1">
    <source>
        <dbReference type="ARBA" id="ARBA00004651"/>
    </source>
</evidence>
<feature type="transmembrane region" description="Helical" evidence="6">
    <location>
        <begin position="40"/>
        <end position="60"/>
    </location>
</feature>
<evidence type="ECO:0000313" key="8">
    <source>
        <dbReference type="EMBL" id="GAG42026.1"/>
    </source>
</evidence>
<name>X0Z037_9ZZZZ</name>
<dbReference type="EMBL" id="BARS01057516">
    <property type="protein sequence ID" value="GAG42026.1"/>
    <property type="molecule type" value="Genomic_DNA"/>
</dbReference>
<evidence type="ECO:0000256" key="4">
    <source>
        <dbReference type="ARBA" id="ARBA00022989"/>
    </source>
</evidence>
<comment type="subcellular location">
    <subcellularLocation>
        <location evidence="1">Cell membrane</location>
        <topology evidence="1">Multi-pass membrane protein</topology>
    </subcellularLocation>
</comment>
<feature type="non-terminal residue" evidence="8">
    <location>
        <position position="136"/>
    </location>
</feature>
<dbReference type="AlphaFoldDB" id="X0Z037"/>
<evidence type="ECO:0000256" key="6">
    <source>
        <dbReference type="SAM" id="Phobius"/>
    </source>
</evidence>
<evidence type="ECO:0000259" key="7">
    <source>
        <dbReference type="Pfam" id="PF13491"/>
    </source>
</evidence>
<organism evidence="8">
    <name type="scientific">marine sediment metagenome</name>
    <dbReference type="NCBI Taxonomy" id="412755"/>
    <lineage>
        <taxon>unclassified sequences</taxon>
        <taxon>metagenomes</taxon>
        <taxon>ecological metagenomes</taxon>
    </lineage>
</organism>
<feature type="transmembrane region" description="Helical" evidence="6">
    <location>
        <begin position="98"/>
        <end position="119"/>
    </location>
</feature>
<feature type="domain" description="DNA translocase FtsK 4TM region" evidence="7">
    <location>
        <begin position="1"/>
        <end position="127"/>
    </location>
</feature>
<sequence length="136" mass="13940">GASLAGHLHAVWGLAAWLIVFVLVVWGMGLSVARTMKGHWWRVVGALLCLLTTSTLLSALTPSVPFLRGAAGALNLPTPRASAGGLFGFFCTDGLGRVFGSAGTFILLAVAYFTVLVLVSETAAESLLAAVGRGGV</sequence>
<comment type="caution">
    <text evidence="8">The sequence shown here is derived from an EMBL/GenBank/DDBJ whole genome shotgun (WGS) entry which is preliminary data.</text>
</comment>